<dbReference type="InterPro" id="IPR036855">
    <property type="entry name" value="Znf_CCCH_sf"/>
</dbReference>
<evidence type="ECO:0000256" key="4">
    <source>
        <dbReference type="ARBA" id="ARBA00022833"/>
    </source>
</evidence>
<keyword evidence="3 5" id="KW-0863">Zinc-finger</keyword>
<dbReference type="SMART" id="SM00356">
    <property type="entry name" value="ZnF_C3H1"/>
    <property type="match status" value="3"/>
</dbReference>
<dbReference type="PROSITE" id="PS50089">
    <property type="entry name" value="ZF_RING_2"/>
    <property type="match status" value="1"/>
</dbReference>
<evidence type="ECO:0000256" key="1">
    <source>
        <dbReference type="ARBA" id="ARBA00022679"/>
    </source>
</evidence>
<proteinExistence type="predicted"/>
<evidence type="ECO:0000313" key="9">
    <source>
        <dbReference type="Proteomes" id="UP001385951"/>
    </source>
</evidence>
<feature type="domain" description="C3H1-type" evidence="7">
    <location>
        <begin position="171"/>
        <end position="204"/>
    </location>
</feature>
<dbReference type="InterPro" id="IPR045072">
    <property type="entry name" value="MKRN-like"/>
</dbReference>
<name>A0AAW0G9U1_9APHY</name>
<dbReference type="PANTHER" id="PTHR11224">
    <property type="entry name" value="MAKORIN-RELATED"/>
    <property type="match status" value="1"/>
</dbReference>
<dbReference type="EMBL" id="JASBNA010000017">
    <property type="protein sequence ID" value="KAK7686371.1"/>
    <property type="molecule type" value="Genomic_DNA"/>
</dbReference>
<dbReference type="GO" id="GO:0008270">
    <property type="term" value="F:zinc ion binding"/>
    <property type="evidence" value="ECO:0007669"/>
    <property type="project" value="UniProtKB-KW"/>
</dbReference>
<evidence type="ECO:0008006" key="10">
    <source>
        <dbReference type="Google" id="ProtNLM"/>
    </source>
</evidence>
<protein>
    <recommendedName>
        <fullName evidence="10">RING-type E3 ubiquitin transferase</fullName>
    </recommendedName>
</protein>
<dbReference type="InterPro" id="IPR017907">
    <property type="entry name" value="Znf_RING_CS"/>
</dbReference>
<dbReference type="AlphaFoldDB" id="A0AAW0G9U1"/>
<feature type="zinc finger region" description="C3H1-type" evidence="5">
    <location>
        <begin position="9"/>
        <end position="37"/>
    </location>
</feature>
<evidence type="ECO:0000259" key="7">
    <source>
        <dbReference type="PROSITE" id="PS50103"/>
    </source>
</evidence>
<feature type="zinc finger region" description="C3H1-type" evidence="5">
    <location>
        <begin position="171"/>
        <end position="204"/>
    </location>
</feature>
<dbReference type="GO" id="GO:0061630">
    <property type="term" value="F:ubiquitin protein ligase activity"/>
    <property type="evidence" value="ECO:0007669"/>
    <property type="project" value="InterPro"/>
</dbReference>
<dbReference type="Gene3D" id="3.30.40.10">
    <property type="entry name" value="Zinc/RING finger domain, C3HC4 (zinc finger)"/>
    <property type="match status" value="1"/>
</dbReference>
<dbReference type="InterPro" id="IPR013083">
    <property type="entry name" value="Znf_RING/FYVE/PHD"/>
</dbReference>
<evidence type="ECO:0000259" key="6">
    <source>
        <dbReference type="PROSITE" id="PS50089"/>
    </source>
</evidence>
<dbReference type="PANTHER" id="PTHR11224:SF10">
    <property type="entry name" value="IP09428P-RELATED"/>
    <property type="match status" value="1"/>
</dbReference>
<feature type="domain" description="RING-type" evidence="6">
    <location>
        <begin position="90"/>
        <end position="141"/>
    </location>
</feature>
<dbReference type="Proteomes" id="UP001385951">
    <property type="component" value="Unassembled WGS sequence"/>
</dbReference>
<keyword evidence="9" id="KW-1185">Reference proteome</keyword>
<gene>
    <name evidence="8" type="ORF">QCA50_010595</name>
</gene>
<feature type="domain" description="C3H1-type" evidence="7">
    <location>
        <begin position="43"/>
        <end position="70"/>
    </location>
</feature>
<dbReference type="Pfam" id="PF00642">
    <property type="entry name" value="zf-CCCH"/>
    <property type="match status" value="1"/>
</dbReference>
<dbReference type="InterPro" id="IPR001841">
    <property type="entry name" value="Znf_RING"/>
</dbReference>
<keyword evidence="4 5" id="KW-0862">Zinc</keyword>
<dbReference type="InterPro" id="IPR000571">
    <property type="entry name" value="Znf_CCCH"/>
</dbReference>
<evidence type="ECO:0000256" key="3">
    <source>
        <dbReference type="ARBA" id="ARBA00022771"/>
    </source>
</evidence>
<evidence type="ECO:0000256" key="2">
    <source>
        <dbReference type="ARBA" id="ARBA00022723"/>
    </source>
</evidence>
<dbReference type="GO" id="GO:0000209">
    <property type="term" value="P:protein polyubiquitination"/>
    <property type="evidence" value="ECO:0007669"/>
    <property type="project" value="InterPro"/>
</dbReference>
<feature type="zinc finger region" description="C3H1-type" evidence="5">
    <location>
        <begin position="43"/>
        <end position="70"/>
    </location>
</feature>
<dbReference type="Pfam" id="PF00097">
    <property type="entry name" value="zf-C3HC4"/>
    <property type="match status" value="1"/>
</dbReference>
<feature type="domain" description="C3H1-type" evidence="7">
    <location>
        <begin position="9"/>
        <end position="37"/>
    </location>
</feature>
<dbReference type="PROSITE" id="PS50103">
    <property type="entry name" value="ZF_C3H1"/>
    <property type="match status" value="3"/>
</dbReference>
<keyword evidence="2 5" id="KW-0479">Metal-binding</keyword>
<reference evidence="8 9" key="1">
    <citation type="submission" date="2022-09" db="EMBL/GenBank/DDBJ databases">
        <authorList>
            <person name="Palmer J.M."/>
        </authorList>
    </citation>
    <scope>NUCLEOTIDE SEQUENCE [LARGE SCALE GENOMIC DNA]</scope>
    <source>
        <strain evidence="8 9">DSM 7382</strain>
    </source>
</reference>
<keyword evidence="1" id="KW-0808">Transferase</keyword>
<dbReference type="InterPro" id="IPR018957">
    <property type="entry name" value="Znf_C3HC4_RING-type"/>
</dbReference>
<evidence type="ECO:0000313" key="8">
    <source>
        <dbReference type="EMBL" id="KAK7686371.1"/>
    </source>
</evidence>
<dbReference type="SUPFAM" id="SSF90229">
    <property type="entry name" value="CCCH zinc finger"/>
    <property type="match status" value="2"/>
</dbReference>
<dbReference type="PROSITE" id="PS00518">
    <property type="entry name" value="ZF_RING_1"/>
    <property type="match status" value="1"/>
</dbReference>
<organism evidence="8 9">
    <name type="scientific">Cerrena zonata</name>
    <dbReference type="NCBI Taxonomy" id="2478898"/>
    <lineage>
        <taxon>Eukaryota</taxon>
        <taxon>Fungi</taxon>
        <taxon>Dikarya</taxon>
        <taxon>Basidiomycota</taxon>
        <taxon>Agaricomycotina</taxon>
        <taxon>Agaricomycetes</taxon>
        <taxon>Polyporales</taxon>
        <taxon>Cerrenaceae</taxon>
        <taxon>Cerrena</taxon>
    </lineage>
</organism>
<dbReference type="Gene3D" id="4.10.1000.10">
    <property type="entry name" value="Zinc finger, CCCH-type"/>
    <property type="match status" value="1"/>
</dbReference>
<evidence type="ECO:0000256" key="5">
    <source>
        <dbReference type="PROSITE-ProRule" id="PRU00723"/>
    </source>
</evidence>
<sequence length="297" mass="33590">MSAQRPRTSKPRGVCRYYTTPRGCFAGSSCKFLHGDEQKLTPYDQSKTCRYYTAGYCRRGADCWFLHSDPGPAAKVVVSPIASDDDDYVCSICLEKPVTFGLLAGCDHIFCLECIRQWRNPPVTPEDGAVDRLKKCCPLCRVASPFVTPSSHFYSSTHPGKAATINQYKASMARVPCRYFQASLHSSQRFCPFGKDCFYQHKNEDGSDHVFAEGVEHYIKPDSGTRSRGRFTFTSSDDYVDTPWIEEMSATLDAIRASLPDFLQQPLDEGEDDSENDDHPHRLQVEQLMNLMFHLME</sequence>
<accession>A0AAW0G9U1</accession>
<dbReference type="SUPFAM" id="SSF57850">
    <property type="entry name" value="RING/U-box"/>
    <property type="match status" value="1"/>
</dbReference>
<dbReference type="SMART" id="SM00184">
    <property type="entry name" value="RING"/>
    <property type="match status" value="1"/>
</dbReference>
<comment type="caution">
    <text evidence="8">The sequence shown here is derived from an EMBL/GenBank/DDBJ whole genome shotgun (WGS) entry which is preliminary data.</text>
</comment>